<organism evidence="2 3">
    <name type="scientific">Phaeosphaeria nodorum (strain SN15 / ATCC MYA-4574 / FGSC 10173)</name>
    <name type="common">Glume blotch fungus</name>
    <name type="synonym">Parastagonospora nodorum</name>
    <dbReference type="NCBI Taxonomy" id="321614"/>
    <lineage>
        <taxon>Eukaryota</taxon>
        <taxon>Fungi</taxon>
        <taxon>Dikarya</taxon>
        <taxon>Ascomycota</taxon>
        <taxon>Pezizomycotina</taxon>
        <taxon>Dothideomycetes</taxon>
        <taxon>Pleosporomycetidae</taxon>
        <taxon>Pleosporales</taxon>
        <taxon>Pleosporineae</taxon>
        <taxon>Phaeosphaeriaceae</taxon>
        <taxon>Parastagonospora</taxon>
    </lineage>
</organism>
<evidence type="ECO:0000256" key="1">
    <source>
        <dbReference type="SAM" id="MobiDB-lite"/>
    </source>
</evidence>
<dbReference type="KEGG" id="pno:SNOG_08568"/>
<feature type="compositionally biased region" description="Acidic residues" evidence="1">
    <location>
        <begin position="536"/>
        <end position="549"/>
    </location>
</feature>
<gene>
    <name evidence="2" type="ORF">JI435_085680</name>
</gene>
<dbReference type="RefSeq" id="XP_001798878.1">
    <property type="nucleotide sequence ID" value="XM_001798826.1"/>
</dbReference>
<dbReference type="EMBL" id="CP069029">
    <property type="protein sequence ID" value="QRC97659.1"/>
    <property type="molecule type" value="Genomic_DNA"/>
</dbReference>
<feature type="compositionally biased region" description="Basic and acidic residues" evidence="1">
    <location>
        <begin position="503"/>
        <end position="517"/>
    </location>
</feature>
<dbReference type="AlphaFoldDB" id="A0A7U2F2R2"/>
<keyword evidence="3" id="KW-1185">Reference proteome</keyword>
<protein>
    <submittedName>
        <fullName evidence="2">Uncharacterized protein</fullName>
    </submittedName>
</protein>
<name>A0A7U2F2R2_PHANO</name>
<accession>A0A7U2F2R2</accession>
<dbReference type="VEuPathDB" id="FungiDB:JI435_085680"/>
<dbReference type="Proteomes" id="UP000663193">
    <property type="component" value="Chromosome 7"/>
</dbReference>
<proteinExistence type="predicted"/>
<evidence type="ECO:0000313" key="2">
    <source>
        <dbReference type="EMBL" id="QRC97659.1"/>
    </source>
</evidence>
<feature type="region of interest" description="Disordered" evidence="1">
    <location>
        <begin position="503"/>
        <end position="555"/>
    </location>
</feature>
<reference evidence="3" key="1">
    <citation type="journal article" date="2021" name="BMC Genomics">
        <title>Chromosome-level genome assembly and manually-curated proteome of model necrotroph Parastagonospora nodorum Sn15 reveals a genome-wide trove of candidate effector homologs, and redundancy of virulence-related functions within an accessory chromosome.</title>
        <authorList>
            <person name="Bertazzoni S."/>
            <person name="Jones D.A.B."/>
            <person name="Phan H.T."/>
            <person name="Tan K.-C."/>
            <person name="Hane J.K."/>
        </authorList>
    </citation>
    <scope>NUCLEOTIDE SEQUENCE [LARGE SCALE GENOMIC DNA]</scope>
    <source>
        <strain evidence="3">SN15 / ATCC MYA-4574 / FGSC 10173)</strain>
    </source>
</reference>
<evidence type="ECO:0000313" key="3">
    <source>
        <dbReference type="Proteomes" id="UP000663193"/>
    </source>
</evidence>
<sequence length="587" mass="66351">MPNLLSCSDELLVMIARELRFPNDIDRIQAQHDAVGLAQTCSRLKGVVDEVLYHTAIVSARKRGDSVFGGSFLLGTLVRQPQLAPRVRILDISIIGLSNRVGHNESCPFTTGERLENCLCGWLSTAGRVEEILTENDLFAGLDTLKQKWLRGIRFGKEPAILGALLACLPNLRSLTIHKRGVSTVKGFPDIERGYTQNSFLYGQLDPWRMFGLFTMEHQDIINRIPGFAKLEHLSADCLPPMCMAKLPKLKTLQLHAFHGDEIKAWDPFRLCYWDEPTARAYFANNLHKLTILTDNNLLINDTNVHLGRVHFIPTCVVRGAPQLTDLVLKLMPDGRDEDLYDRGGYQTLIHRVRPLQVQTLVIDSSAVERTGTGLDDYKLDEANDCFRSILPCSDISALQILRKLVVHQEVLFNANEPFAACVLPTGIKEIGVVGTTRAINRWARHIRDSLQTYTELEVIKLWVADEGESHFAEDFRLQFSQFDSDDEDEDNEDYEDYYDVAEPKEPKMNIESHDEQEATDNDGDEMERKERGAGGEDEETGGDEDDGKEAEFIPRFTGGRSVWAELEKTGLKIVLAYHRGRPWDKL</sequence>
<dbReference type="OrthoDB" id="3690843at2759"/>